<dbReference type="EMBL" id="MU858051">
    <property type="protein sequence ID" value="KAK4218707.1"/>
    <property type="molecule type" value="Genomic_DNA"/>
</dbReference>
<comment type="caution">
    <text evidence="2">The sequence shown here is derived from an EMBL/GenBank/DDBJ whole genome shotgun (WGS) entry which is preliminary data.</text>
</comment>
<protein>
    <recommendedName>
        <fullName evidence="4">Beta-lactamase superfamily domain-containing protein</fullName>
    </recommendedName>
</protein>
<dbReference type="PANTHER" id="PTHR36142:SF5">
    <property type="entry name" value="METALLO-BETA-LACTAMASE DOMAIN-CONTAINING PROTEIN"/>
    <property type="match status" value="1"/>
</dbReference>
<sequence>MLTFDALLPGQPPYRILIDPWITGKSKILHSKISVTRHKEIPCITSLAELPEPDLVVISQNKSDHCNEDSLRQLPPKDSKTIILAEPAAARTIRGWKYFEKSKVRTIPKWGDPRLTTRQMVMRIKVPSASPGQIEPGEVTVAFISQRRDLSGLHGAIGITYRPPQAVTRPPRPADKSFTPPITPRSCKSCGHLRPTTPLVLSQPSEGGTQTAPYSPMPPSPTNSTLRSVRSASSLATTLRDGGYSTASLASLARPLSVIFSPHGINYESLQSYTTSHLIAEAALPLTALLHCFDSVSNPWWLGGNVLLGAPAGIETASKLGARAWISTHDGDKIVKGIATSFLRTRKWKEEDVLGAMSAAELAWREEKQTLKNKRAYSSKSTATLPESPTLTIANSTTADKVRINTDLIRLRIGEEVMLTNGPILMIDRDSLTAKVQDTPTMVNIQHDLKTPSGPILRPPPRSLNRPPPTIPLGSKTAAAPADPVTHGIDSAKQNKEGQQQRLTTDHPLTPPTTAGYASDDAASPPPLTLMPTTSTSSTLSFPEIPASFTERRYTNSGARGRGNNKTHSESDFASLEAVMMMRRFEQQN</sequence>
<proteinExistence type="predicted"/>
<evidence type="ECO:0000313" key="3">
    <source>
        <dbReference type="Proteomes" id="UP001301769"/>
    </source>
</evidence>
<dbReference type="InterPro" id="IPR036866">
    <property type="entry name" value="RibonucZ/Hydroxyglut_hydro"/>
</dbReference>
<feature type="compositionally biased region" description="Polar residues" evidence="1">
    <location>
        <begin position="199"/>
        <end position="213"/>
    </location>
</feature>
<feature type="region of interest" description="Disordered" evidence="1">
    <location>
        <begin position="163"/>
        <end position="226"/>
    </location>
</feature>
<evidence type="ECO:0000313" key="2">
    <source>
        <dbReference type="EMBL" id="KAK4218707.1"/>
    </source>
</evidence>
<reference evidence="2" key="1">
    <citation type="journal article" date="2023" name="Mol. Phylogenet. Evol.">
        <title>Genome-scale phylogeny and comparative genomics of the fungal order Sordariales.</title>
        <authorList>
            <person name="Hensen N."/>
            <person name="Bonometti L."/>
            <person name="Westerberg I."/>
            <person name="Brannstrom I.O."/>
            <person name="Guillou S."/>
            <person name="Cros-Aarteil S."/>
            <person name="Calhoun S."/>
            <person name="Haridas S."/>
            <person name="Kuo A."/>
            <person name="Mondo S."/>
            <person name="Pangilinan J."/>
            <person name="Riley R."/>
            <person name="LaButti K."/>
            <person name="Andreopoulos B."/>
            <person name="Lipzen A."/>
            <person name="Chen C."/>
            <person name="Yan M."/>
            <person name="Daum C."/>
            <person name="Ng V."/>
            <person name="Clum A."/>
            <person name="Steindorff A."/>
            <person name="Ohm R.A."/>
            <person name="Martin F."/>
            <person name="Silar P."/>
            <person name="Natvig D.O."/>
            <person name="Lalanne C."/>
            <person name="Gautier V."/>
            <person name="Ament-Velasquez S.L."/>
            <person name="Kruys A."/>
            <person name="Hutchinson M.I."/>
            <person name="Powell A.J."/>
            <person name="Barry K."/>
            <person name="Miller A.N."/>
            <person name="Grigoriev I.V."/>
            <person name="Debuchy R."/>
            <person name="Gladieux P."/>
            <person name="Hiltunen Thoren M."/>
            <person name="Johannesson H."/>
        </authorList>
    </citation>
    <scope>NUCLEOTIDE SEQUENCE</scope>
    <source>
        <strain evidence="2">PSN293</strain>
    </source>
</reference>
<dbReference type="Proteomes" id="UP001301769">
    <property type="component" value="Unassembled WGS sequence"/>
</dbReference>
<dbReference type="PANTHER" id="PTHR36142">
    <property type="entry name" value="METALLO-HYDROLASE/OXIDOREDUCTASE SUPERFAMILY PROTEIN"/>
    <property type="match status" value="1"/>
</dbReference>
<organism evidence="2 3">
    <name type="scientific">Rhypophila decipiens</name>
    <dbReference type="NCBI Taxonomy" id="261697"/>
    <lineage>
        <taxon>Eukaryota</taxon>
        <taxon>Fungi</taxon>
        <taxon>Dikarya</taxon>
        <taxon>Ascomycota</taxon>
        <taxon>Pezizomycotina</taxon>
        <taxon>Sordariomycetes</taxon>
        <taxon>Sordariomycetidae</taxon>
        <taxon>Sordariales</taxon>
        <taxon>Naviculisporaceae</taxon>
        <taxon>Rhypophila</taxon>
    </lineage>
</organism>
<feature type="compositionally biased region" description="Low complexity" evidence="1">
    <location>
        <begin position="530"/>
        <end position="543"/>
    </location>
</feature>
<gene>
    <name evidence="2" type="ORF">QBC37DRAFT_411336</name>
</gene>
<dbReference type="AlphaFoldDB" id="A0AAN7BCW3"/>
<dbReference type="Gene3D" id="3.60.15.10">
    <property type="entry name" value="Ribonuclease Z/Hydroxyacylglutathione hydrolase-like"/>
    <property type="match status" value="1"/>
</dbReference>
<name>A0AAN7BCW3_9PEZI</name>
<accession>A0AAN7BCW3</accession>
<evidence type="ECO:0000256" key="1">
    <source>
        <dbReference type="SAM" id="MobiDB-lite"/>
    </source>
</evidence>
<reference evidence="2" key="2">
    <citation type="submission" date="2023-05" db="EMBL/GenBank/DDBJ databases">
        <authorList>
            <consortium name="Lawrence Berkeley National Laboratory"/>
            <person name="Steindorff A."/>
            <person name="Hensen N."/>
            <person name="Bonometti L."/>
            <person name="Westerberg I."/>
            <person name="Brannstrom I.O."/>
            <person name="Guillou S."/>
            <person name="Cros-Aarteil S."/>
            <person name="Calhoun S."/>
            <person name="Haridas S."/>
            <person name="Kuo A."/>
            <person name="Mondo S."/>
            <person name="Pangilinan J."/>
            <person name="Riley R."/>
            <person name="Labutti K."/>
            <person name="Andreopoulos B."/>
            <person name="Lipzen A."/>
            <person name="Chen C."/>
            <person name="Yanf M."/>
            <person name="Daum C."/>
            <person name="Ng V."/>
            <person name="Clum A."/>
            <person name="Ohm R."/>
            <person name="Martin F."/>
            <person name="Silar P."/>
            <person name="Natvig D."/>
            <person name="Lalanne C."/>
            <person name="Gautier V."/>
            <person name="Ament-Velasquez S.L."/>
            <person name="Kruys A."/>
            <person name="Hutchinson M.I."/>
            <person name="Powell A.J."/>
            <person name="Barry K."/>
            <person name="Miller A.N."/>
            <person name="Grigoriev I.V."/>
            <person name="Debuchy R."/>
            <person name="Gladieux P."/>
            <person name="Thoren M.H."/>
            <person name="Johannesson H."/>
        </authorList>
    </citation>
    <scope>NUCLEOTIDE SEQUENCE</scope>
    <source>
        <strain evidence="2">PSN293</strain>
    </source>
</reference>
<feature type="region of interest" description="Disordered" evidence="1">
    <location>
        <begin position="446"/>
        <end position="571"/>
    </location>
</feature>
<evidence type="ECO:0008006" key="4">
    <source>
        <dbReference type="Google" id="ProtNLM"/>
    </source>
</evidence>
<feature type="compositionally biased region" description="Pro residues" evidence="1">
    <location>
        <begin position="457"/>
        <end position="471"/>
    </location>
</feature>
<keyword evidence="3" id="KW-1185">Reference proteome</keyword>